<dbReference type="GO" id="GO:0072659">
    <property type="term" value="P:protein localization to plasma membrane"/>
    <property type="evidence" value="ECO:0007669"/>
    <property type="project" value="TreeGrafter"/>
</dbReference>
<feature type="region of interest" description="Disordered" evidence="1">
    <location>
        <begin position="1"/>
        <end position="24"/>
    </location>
</feature>
<feature type="region of interest" description="Disordered" evidence="1">
    <location>
        <begin position="135"/>
        <end position="226"/>
    </location>
</feature>
<dbReference type="AlphaFoldDB" id="A0AAV8W989"/>
<dbReference type="PANTHER" id="PTHR12444:SF9">
    <property type="entry name" value="AGAP013133-PA"/>
    <property type="match status" value="1"/>
</dbReference>
<comment type="caution">
    <text evidence="2">The sequence shown here is derived from an EMBL/GenBank/DDBJ whole genome shotgun (WGS) entry which is preliminary data.</text>
</comment>
<name>A0AAV8W989_9CUCU</name>
<reference evidence="2 3" key="1">
    <citation type="journal article" date="2023" name="Insect Mol. Biol.">
        <title>Genome sequencing provides insights into the evolution of gene families encoding plant cell wall-degrading enzymes in longhorned beetles.</title>
        <authorList>
            <person name="Shin N.R."/>
            <person name="Okamura Y."/>
            <person name="Kirsch R."/>
            <person name="Pauchet Y."/>
        </authorList>
    </citation>
    <scope>NUCLEOTIDE SEQUENCE [LARGE SCALE GENOMIC DNA]</scope>
    <source>
        <strain evidence="2">EAD_L_NR</strain>
    </source>
</reference>
<dbReference type="Proteomes" id="UP001159042">
    <property type="component" value="Unassembled WGS sequence"/>
</dbReference>
<evidence type="ECO:0000313" key="3">
    <source>
        <dbReference type="Proteomes" id="UP001159042"/>
    </source>
</evidence>
<dbReference type="InterPro" id="IPR051851">
    <property type="entry name" value="EFR3_Homologs"/>
</dbReference>
<organism evidence="2 3">
    <name type="scientific">Exocentrus adspersus</name>
    <dbReference type="NCBI Taxonomy" id="1586481"/>
    <lineage>
        <taxon>Eukaryota</taxon>
        <taxon>Metazoa</taxon>
        <taxon>Ecdysozoa</taxon>
        <taxon>Arthropoda</taxon>
        <taxon>Hexapoda</taxon>
        <taxon>Insecta</taxon>
        <taxon>Pterygota</taxon>
        <taxon>Neoptera</taxon>
        <taxon>Endopterygota</taxon>
        <taxon>Coleoptera</taxon>
        <taxon>Polyphaga</taxon>
        <taxon>Cucujiformia</taxon>
        <taxon>Chrysomeloidea</taxon>
        <taxon>Cerambycidae</taxon>
        <taxon>Lamiinae</taxon>
        <taxon>Acanthocinini</taxon>
        <taxon>Exocentrus</taxon>
    </lineage>
</organism>
<accession>A0AAV8W989</accession>
<evidence type="ECO:0000313" key="2">
    <source>
        <dbReference type="EMBL" id="KAJ8923068.1"/>
    </source>
</evidence>
<evidence type="ECO:0000256" key="1">
    <source>
        <dbReference type="SAM" id="MobiDB-lite"/>
    </source>
</evidence>
<feature type="compositionally biased region" description="Acidic residues" evidence="1">
    <location>
        <begin position="184"/>
        <end position="197"/>
    </location>
</feature>
<protein>
    <submittedName>
        <fullName evidence="2">Uncharacterized protein</fullName>
    </submittedName>
</protein>
<sequence>MSSDDLTIPAVPPPTRIEPADHTSVNASRAEIMKRISKINTALSKHSVNRATSIKSLKSTNVKDKSLSRHGSRRASSIVLKGDTSSSFTQLLFRRSHASQVGRKVSLNVPYFETTVPDAVPKRIAPYNIVGSKSFEKQQESEYKPVDHDKNVEHKQVPSDQSLDKDQDEGEKQPPEYQDKGQGQEDDQDSEDQDDKEEEGKTEEYYSESQETDADTEGRTVTRKRSQSKDVDVYALNLRISDTNLHQLLSKTGLGKFFSTFCRGREDFMSLAEFEVVADKLYKCCLKGVTDLHEIHLRRLIGLSLLRDITLRADPEYISVAHIVHMVWSVMSCQHHFQLRIKSGSTSLLMLRRRRILQKCMDYYLQLIRMFPVKKHRVVLSALIAFYKDGKLWEIDFPCSEMIAALLQHYTHIEEGIDDLLNAAVNATYTSILEGQSLMQITYEVLEKIKWRMVSKTLITRFITMLESSIYPNDVYDDVYVPLKTGIELCIKHLILNISNTDIMAVLKKFLKTMVSEYDNIEFITSFGSLASFAASRFVLKSFHDSFTPDLLDNIRALLSDTTDPNMFLMIIRIWLNLLDRKDNSSKVNEPRIFFYDSDYGISIEKCNYRDRKFFKAYRNYFYELTLHCFKGCSSRTQFNAVFEACALILVEIPCGYTAATFTSLAMSMQEFALQLREDDLILSHYFHATALSILTLICYIHRAEILYQYVANILDCRAEWAPHLMPPLLSNYDYALHHVLWNKPELFFEEWEARYGLWKCFRIKKKKNITILN</sequence>
<keyword evidence="3" id="KW-1185">Reference proteome</keyword>
<dbReference type="GO" id="GO:0005886">
    <property type="term" value="C:plasma membrane"/>
    <property type="evidence" value="ECO:0007669"/>
    <property type="project" value="TreeGrafter"/>
</dbReference>
<dbReference type="PANTHER" id="PTHR12444">
    <property type="entry name" value="PROTEIN EFR3 HOMOLOG CMP44E"/>
    <property type="match status" value="1"/>
</dbReference>
<dbReference type="EMBL" id="JANEYG010000005">
    <property type="protein sequence ID" value="KAJ8923068.1"/>
    <property type="molecule type" value="Genomic_DNA"/>
</dbReference>
<proteinExistence type="predicted"/>
<feature type="compositionally biased region" description="Basic and acidic residues" evidence="1">
    <location>
        <begin position="135"/>
        <end position="183"/>
    </location>
</feature>
<gene>
    <name evidence="2" type="ORF">NQ315_001617</name>
</gene>